<dbReference type="AlphaFoldDB" id="A0AAD5GXA9"/>
<dbReference type="Proteomes" id="UP001206925">
    <property type="component" value="Unassembled WGS sequence"/>
</dbReference>
<comment type="caution">
    <text evidence="1">The sequence shown here is derived from an EMBL/GenBank/DDBJ whole genome shotgun (WGS) entry which is preliminary data.</text>
</comment>
<dbReference type="EMBL" id="JAMZMK010001867">
    <property type="protein sequence ID" value="KAI7755053.1"/>
    <property type="molecule type" value="Genomic_DNA"/>
</dbReference>
<organism evidence="1 2">
    <name type="scientific">Ambrosia artemisiifolia</name>
    <name type="common">Common ragweed</name>
    <dbReference type="NCBI Taxonomy" id="4212"/>
    <lineage>
        <taxon>Eukaryota</taxon>
        <taxon>Viridiplantae</taxon>
        <taxon>Streptophyta</taxon>
        <taxon>Embryophyta</taxon>
        <taxon>Tracheophyta</taxon>
        <taxon>Spermatophyta</taxon>
        <taxon>Magnoliopsida</taxon>
        <taxon>eudicotyledons</taxon>
        <taxon>Gunneridae</taxon>
        <taxon>Pentapetalae</taxon>
        <taxon>asterids</taxon>
        <taxon>campanulids</taxon>
        <taxon>Asterales</taxon>
        <taxon>Asteraceae</taxon>
        <taxon>Asteroideae</taxon>
        <taxon>Heliantheae alliance</taxon>
        <taxon>Heliantheae</taxon>
        <taxon>Ambrosia</taxon>
    </lineage>
</organism>
<feature type="non-terminal residue" evidence="1">
    <location>
        <position position="1"/>
    </location>
</feature>
<evidence type="ECO:0000313" key="2">
    <source>
        <dbReference type="Proteomes" id="UP001206925"/>
    </source>
</evidence>
<evidence type="ECO:0000313" key="1">
    <source>
        <dbReference type="EMBL" id="KAI7755053.1"/>
    </source>
</evidence>
<gene>
    <name evidence="1" type="ORF">M8C21_012203</name>
</gene>
<keyword evidence="2" id="KW-1185">Reference proteome</keyword>
<feature type="non-terminal residue" evidence="1">
    <location>
        <position position="72"/>
    </location>
</feature>
<sequence>INSGFLVGTRIGSHHFGVRPSTFLSFTGCCHAEIRAQKPSATDVFKYSLYVSQGALKKMAPTCSVHVLKDHR</sequence>
<proteinExistence type="predicted"/>
<reference evidence="1" key="1">
    <citation type="submission" date="2022-06" db="EMBL/GenBank/DDBJ databases">
        <title>Uncovering the hologenomic basis of an extraordinary plant invasion.</title>
        <authorList>
            <person name="Bieker V.C."/>
            <person name="Martin M.D."/>
            <person name="Gilbert T."/>
            <person name="Hodgins K."/>
            <person name="Battlay P."/>
            <person name="Petersen B."/>
            <person name="Wilson J."/>
        </authorList>
    </citation>
    <scope>NUCLEOTIDE SEQUENCE</scope>
    <source>
        <strain evidence="1">AA19_3_7</strain>
        <tissue evidence="1">Leaf</tissue>
    </source>
</reference>
<accession>A0AAD5GXA9</accession>
<protein>
    <submittedName>
        <fullName evidence="1">Uncharacterized protein</fullName>
    </submittedName>
</protein>
<name>A0AAD5GXA9_AMBAR</name>